<name>A0AA88DEI8_FICCA</name>
<accession>A0AA88DEI8</accession>
<sequence>MEIRSCDRRIDLARLSLFVRLFSTGLATSTALSLRLAVAHRQSPVGESRTSKITKKMSENHEENHRKSQGKSDHSHPFSSPSAQDLRPPCIGFSELIVFSGDGHLCGCFGGLGIWIRGLF</sequence>
<gene>
    <name evidence="2" type="ORF">TIFTF001_045012</name>
</gene>
<dbReference type="EMBL" id="BTGU01003684">
    <property type="protein sequence ID" value="GMN35379.1"/>
    <property type="molecule type" value="Genomic_DNA"/>
</dbReference>
<organism evidence="2 3">
    <name type="scientific">Ficus carica</name>
    <name type="common">Common fig</name>
    <dbReference type="NCBI Taxonomy" id="3494"/>
    <lineage>
        <taxon>Eukaryota</taxon>
        <taxon>Viridiplantae</taxon>
        <taxon>Streptophyta</taxon>
        <taxon>Embryophyta</taxon>
        <taxon>Tracheophyta</taxon>
        <taxon>Spermatophyta</taxon>
        <taxon>Magnoliopsida</taxon>
        <taxon>eudicotyledons</taxon>
        <taxon>Gunneridae</taxon>
        <taxon>Pentapetalae</taxon>
        <taxon>rosids</taxon>
        <taxon>fabids</taxon>
        <taxon>Rosales</taxon>
        <taxon>Moraceae</taxon>
        <taxon>Ficeae</taxon>
        <taxon>Ficus</taxon>
    </lineage>
</organism>
<feature type="region of interest" description="Disordered" evidence="1">
    <location>
        <begin position="42"/>
        <end position="84"/>
    </location>
</feature>
<feature type="compositionally biased region" description="Basic and acidic residues" evidence="1">
    <location>
        <begin position="56"/>
        <end position="76"/>
    </location>
</feature>
<dbReference type="AlphaFoldDB" id="A0AA88DEI8"/>
<comment type="caution">
    <text evidence="2">The sequence shown here is derived from an EMBL/GenBank/DDBJ whole genome shotgun (WGS) entry which is preliminary data.</text>
</comment>
<dbReference type="Proteomes" id="UP001187192">
    <property type="component" value="Unassembled WGS sequence"/>
</dbReference>
<keyword evidence="3" id="KW-1185">Reference proteome</keyword>
<reference evidence="2" key="1">
    <citation type="submission" date="2023-07" db="EMBL/GenBank/DDBJ databases">
        <title>draft genome sequence of fig (Ficus carica).</title>
        <authorList>
            <person name="Takahashi T."/>
            <person name="Nishimura K."/>
        </authorList>
    </citation>
    <scope>NUCLEOTIDE SEQUENCE</scope>
</reference>
<proteinExistence type="predicted"/>
<protein>
    <submittedName>
        <fullName evidence="2">Uncharacterized protein</fullName>
    </submittedName>
</protein>
<evidence type="ECO:0000313" key="2">
    <source>
        <dbReference type="EMBL" id="GMN35379.1"/>
    </source>
</evidence>
<evidence type="ECO:0000313" key="3">
    <source>
        <dbReference type="Proteomes" id="UP001187192"/>
    </source>
</evidence>
<evidence type="ECO:0000256" key="1">
    <source>
        <dbReference type="SAM" id="MobiDB-lite"/>
    </source>
</evidence>